<gene>
    <name evidence="1" type="ORF">A3770_09p56120</name>
</gene>
<protein>
    <recommendedName>
        <fullName evidence="3">SnoaL-like domain-containing protein</fullName>
    </recommendedName>
</protein>
<keyword evidence="2" id="KW-1185">Reference proteome</keyword>
<evidence type="ECO:0000313" key="1">
    <source>
        <dbReference type="EMBL" id="QDZ23094.1"/>
    </source>
</evidence>
<sequence>MGLVEDVARSVQVFTDGVRRRDLGKVLSIYASDAVFSPAWSDEAGRGMRRGAGEIKIAFENLFKDARHLSVSFRTQPSEATVHRIGKDHAAFAGYYKISKLLSTSIVEVHAKFVFVYSLGQGGSVEVVTHNSMLSPKGIVRVRGHLSKFNAYLAKREEEASSPSPSPS</sequence>
<proteinExistence type="predicted"/>
<organism evidence="1 2">
    <name type="scientific">Chloropicon primus</name>
    <dbReference type="NCBI Taxonomy" id="1764295"/>
    <lineage>
        <taxon>Eukaryota</taxon>
        <taxon>Viridiplantae</taxon>
        <taxon>Chlorophyta</taxon>
        <taxon>Chloropicophyceae</taxon>
        <taxon>Chloropicales</taxon>
        <taxon>Chloropicaceae</taxon>
        <taxon>Chloropicon</taxon>
    </lineage>
</organism>
<dbReference type="SUPFAM" id="SSF54427">
    <property type="entry name" value="NTF2-like"/>
    <property type="match status" value="1"/>
</dbReference>
<dbReference type="Gene3D" id="3.10.450.50">
    <property type="match status" value="1"/>
</dbReference>
<reference evidence="1 2" key="1">
    <citation type="submission" date="2018-07" db="EMBL/GenBank/DDBJ databases">
        <title>The complete nuclear genome of the prasinophyte Chloropicon primus (CCMP1205).</title>
        <authorList>
            <person name="Pombert J.-F."/>
            <person name="Otis C."/>
            <person name="Turmel M."/>
            <person name="Lemieux C."/>
        </authorList>
    </citation>
    <scope>NUCLEOTIDE SEQUENCE [LARGE SCALE GENOMIC DNA]</scope>
    <source>
        <strain evidence="1 2">CCMP1205</strain>
    </source>
</reference>
<dbReference type="Proteomes" id="UP000316726">
    <property type="component" value="Chromosome 9"/>
</dbReference>
<dbReference type="InterPro" id="IPR032710">
    <property type="entry name" value="NTF2-like_dom_sf"/>
</dbReference>
<evidence type="ECO:0000313" key="2">
    <source>
        <dbReference type="Proteomes" id="UP000316726"/>
    </source>
</evidence>
<dbReference type="EMBL" id="CP031042">
    <property type="protein sequence ID" value="QDZ23094.1"/>
    <property type="molecule type" value="Genomic_DNA"/>
</dbReference>
<name>A0A5B8MTL3_9CHLO</name>
<dbReference type="AlphaFoldDB" id="A0A5B8MTL3"/>
<accession>A0A5B8MTL3</accession>
<evidence type="ECO:0008006" key="3">
    <source>
        <dbReference type="Google" id="ProtNLM"/>
    </source>
</evidence>